<dbReference type="AlphaFoldDB" id="A0A9N9TPV7"/>
<dbReference type="PROSITE" id="PS51450">
    <property type="entry name" value="LRR"/>
    <property type="match status" value="1"/>
</dbReference>
<organism evidence="5 6">
    <name type="scientific">Phyllotreta striolata</name>
    <name type="common">Striped flea beetle</name>
    <name type="synonym">Crioceris striolata</name>
    <dbReference type="NCBI Taxonomy" id="444603"/>
    <lineage>
        <taxon>Eukaryota</taxon>
        <taxon>Metazoa</taxon>
        <taxon>Ecdysozoa</taxon>
        <taxon>Arthropoda</taxon>
        <taxon>Hexapoda</taxon>
        <taxon>Insecta</taxon>
        <taxon>Pterygota</taxon>
        <taxon>Neoptera</taxon>
        <taxon>Endopterygota</taxon>
        <taxon>Coleoptera</taxon>
        <taxon>Polyphaga</taxon>
        <taxon>Cucujiformia</taxon>
        <taxon>Chrysomeloidea</taxon>
        <taxon>Chrysomelidae</taxon>
        <taxon>Galerucinae</taxon>
        <taxon>Alticini</taxon>
        <taxon>Phyllotreta</taxon>
    </lineage>
</organism>
<proteinExistence type="predicted"/>
<evidence type="ECO:0000256" key="3">
    <source>
        <dbReference type="ARBA" id="ARBA00022737"/>
    </source>
</evidence>
<evidence type="ECO:0000256" key="2">
    <source>
        <dbReference type="ARBA" id="ARBA00022729"/>
    </source>
</evidence>
<dbReference type="PANTHER" id="PTHR24373:SF370">
    <property type="entry name" value="FISH-LIPS, ISOFORM E"/>
    <property type="match status" value="1"/>
</dbReference>
<protein>
    <submittedName>
        <fullName evidence="5">Uncharacterized protein</fullName>
    </submittedName>
</protein>
<accession>A0A9N9TPV7</accession>
<keyword evidence="6" id="KW-1185">Reference proteome</keyword>
<dbReference type="EMBL" id="OU900096">
    <property type="protein sequence ID" value="CAG9859997.1"/>
    <property type="molecule type" value="Genomic_DNA"/>
</dbReference>
<dbReference type="Proteomes" id="UP001153712">
    <property type="component" value="Chromosome 3"/>
</dbReference>
<dbReference type="SMART" id="SM00369">
    <property type="entry name" value="LRR_TYP"/>
    <property type="match status" value="5"/>
</dbReference>
<dbReference type="PANTHER" id="PTHR24373">
    <property type="entry name" value="SLIT RELATED LEUCINE-RICH REPEAT NEURONAL PROTEIN"/>
    <property type="match status" value="1"/>
</dbReference>
<evidence type="ECO:0000313" key="6">
    <source>
        <dbReference type="Proteomes" id="UP001153712"/>
    </source>
</evidence>
<feature type="signal peptide" evidence="4">
    <location>
        <begin position="1"/>
        <end position="26"/>
    </location>
</feature>
<dbReference type="InterPro" id="IPR050328">
    <property type="entry name" value="Dev_Immune_Receptor"/>
</dbReference>
<dbReference type="OrthoDB" id="676979at2759"/>
<dbReference type="Gene3D" id="3.80.10.10">
    <property type="entry name" value="Ribonuclease Inhibitor"/>
    <property type="match status" value="2"/>
</dbReference>
<dbReference type="Pfam" id="PF13855">
    <property type="entry name" value="LRR_8"/>
    <property type="match status" value="1"/>
</dbReference>
<evidence type="ECO:0000256" key="4">
    <source>
        <dbReference type="SAM" id="SignalP"/>
    </source>
</evidence>
<sequence length="362" mass="41829">MGFKCKLLFLILVISYSVILTECCRGLEDVTLTIKDKTGIWSNLTVSACIERKILNGLTATEIYVKNQYLPTLGKDFVRHLVKLHTLKFQNCSIKSILPGAFRNLPSIWLVEISHNPKLTLIQGGIFDIFDTIHILRLNNNNINTITDEALSNMTLTEVDFSYNNFSEFNPVWFAYSPRIRQLNFRNNRITKIPKTAFEDMMELETIEFQNNKIYYIGSGAFRRLKSLKLLNLSNNRLKSIGENVFPGKLTVETLNIAGNYLHDIPTELLEKLIISEIYLDYNYFFCSCYNTFMRYFAENDIKVRKEANCYSNYLPVCLVSGTACQEPPPNTPESRKIEELSEKLKTAYRLSRDNDKDFKCT</sequence>
<dbReference type="Pfam" id="PF00560">
    <property type="entry name" value="LRR_1"/>
    <property type="match status" value="2"/>
</dbReference>
<dbReference type="InterPro" id="IPR003591">
    <property type="entry name" value="Leu-rich_rpt_typical-subtyp"/>
</dbReference>
<dbReference type="GO" id="GO:0031012">
    <property type="term" value="C:extracellular matrix"/>
    <property type="evidence" value="ECO:0007669"/>
    <property type="project" value="TreeGrafter"/>
</dbReference>
<reference evidence="5" key="1">
    <citation type="submission" date="2022-01" db="EMBL/GenBank/DDBJ databases">
        <authorList>
            <person name="King R."/>
        </authorList>
    </citation>
    <scope>NUCLEOTIDE SEQUENCE</scope>
</reference>
<feature type="chain" id="PRO_5040359409" evidence="4">
    <location>
        <begin position="27"/>
        <end position="362"/>
    </location>
</feature>
<gene>
    <name evidence="5" type="ORF">PHYEVI_LOCUS6356</name>
</gene>
<dbReference type="InterPro" id="IPR001611">
    <property type="entry name" value="Leu-rich_rpt"/>
</dbReference>
<keyword evidence="1" id="KW-0433">Leucine-rich repeat</keyword>
<name>A0A9N9TPV7_PHYSR</name>
<evidence type="ECO:0000313" key="5">
    <source>
        <dbReference type="EMBL" id="CAG9859997.1"/>
    </source>
</evidence>
<dbReference type="InterPro" id="IPR032675">
    <property type="entry name" value="LRR_dom_sf"/>
</dbReference>
<evidence type="ECO:0000256" key="1">
    <source>
        <dbReference type="ARBA" id="ARBA00022614"/>
    </source>
</evidence>
<dbReference type="SUPFAM" id="SSF52058">
    <property type="entry name" value="L domain-like"/>
    <property type="match status" value="1"/>
</dbReference>
<keyword evidence="2 4" id="KW-0732">Signal</keyword>
<dbReference type="GO" id="GO:0005615">
    <property type="term" value="C:extracellular space"/>
    <property type="evidence" value="ECO:0007669"/>
    <property type="project" value="TreeGrafter"/>
</dbReference>
<keyword evidence="3" id="KW-0677">Repeat</keyword>